<dbReference type="NCBIfam" id="NF001985">
    <property type="entry name" value="PRK00777.1"/>
    <property type="match status" value="1"/>
</dbReference>
<dbReference type="GO" id="GO:0004595">
    <property type="term" value="F:pantetheine-phosphate adenylyltransferase activity"/>
    <property type="evidence" value="ECO:0000318"/>
    <property type="project" value="GO_Central"/>
</dbReference>
<keyword evidence="4" id="KW-0808">Transferase</keyword>
<accession>A0A0K9NU80</accession>
<dbReference type="Proteomes" id="UP000036987">
    <property type="component" value="Unassembled WGS sequence"/>
</dbReference>
<dbReference type="STRING" id="29655.A0A0K9NU80"/>
<feature type="domain" description="Cytidyltransferase-like" evidence="3">
    <location>
        <begin position="17"/>
        <end position="157"/>
    </location>
</feature>
<keyword evidence="5" id="KW-1185">Reference proteome</keyword>
<keyword evidence="4" id="KW-0548">Nucleotidyltransferase</keyword>
<sequence>MEDSGLSEPEAIYRAVVLGGTFDRLHDGHRRLLKASVEMAEERIVVGVCDGNMLAKKEFPHLIQPLEIRMKAIEDYIKLIKTGLKVQLEPIFDPYGPSIVDEDLDAIIVSKETLSGGHSVNKKRAEKGLSQLKVEIVDLLPGCRNGEKLSSSSLRRRIEHEKSSETNDCISPA</sequence>
<dbReference type="OMA" id="PIHNGHR"/>
<protein>
    <submittedName>
        <fullName evidence="4">4-phosphopantetheine adenylyltransferase</fullName>
    </submittedName>
</protein>
<proteinExistence type="predicted"/>
<dbReference type="GO" id="GO:0004140">
    <property type="term" value="F:dephospho-CoA kinase activity"/>
    <property type="evidence" value="ECO:0000318"/>
    <property type="project" value="GO_Central"/>
</dbReference>
<dbReference type="EMBL" id="LFYR01001623">
    <property type="protein sequence ID" value="KMZ60344.1"/>
    <property type="molecule type" value="Genomic_DNA"/>
</dbReference>
<evidence type="ECO:0000256" key="1">
    <source>
        <dbReference type="ARBA" id="ARBA00004724"/>
    </source>
</evidence>
<comment type="caution">
    <text evidence="4">The sequence shown here is derived from an EMBL/GenBank/DDBJ whole genome shotgun (WGS) entry which is preliminary data.</text>
</comment>
<evidence type="ECO:0000313" key="4">
    <source>
        <dbReference type="EMBL" id="KMZ60344.1"/>
    </source>
</evidence>
<dbReference type="FunFam" id="3.40.50.620:FF:000089">
    <property type="entry name" value="Bifunctional coenzyme A synthase"/>
    <property type="match status" value="1"/>
</dbReference>
<dbReference type="InterPro" id="IPR004821">
    <property type="entry name" value="Cyt_trans-like"/>
</dbReference>
<feature type="compositionally biased region" description="Basic and acidic residues" evidence="2">
    <location>
        <begin position="156"/>
        <end position="165"/>
    </location>
</feature>
<gene>
    <name evidence="4" type="ORF">ZOSMA_5G02110</name>
</gene>
<dbReference type="PANTHER" id="PTHR10695">
    <property type="entry name" value="DEPHOSPHO-COA KINASE-RELATED"/>
    <property type="match status" value="1"/>
</dbReference>
<dbReference type="OrthoDB" id="27911at2759"/>
<dbReference type="InterPro" id="IPR014729">
    <property type="entry name" value="Rossmann-like_a/b/a_fold"/>
</dbReference>
<evidence type="ECO:0000313" key="5">
    <source>
        <dbReference type="Proteomes" id="UP000036987"/>
    </source>
</evidence>
<feature type="region of interest" description="Disordered" evidence="2">
    <location>
        <begin position="154"/>
        <end position="173"/>
    </location>
</feature>
<evidence type="ECO:0000259" key="3">
    <source>
        <dbReference type="Pfam" id="PF01467"/>
    </source>
</evidence>
<evidence type="ECO:0000256" key="2">
    <source>
        <dbReference type="SAM" id="MobiDB-lite"/>
    </source>
</evidence>
<dbReference type="Gene3D" id="3.40.50.620">
    <property type="entry name" value="HUPs"/>
    <property type="match status" value="1"/>
</dbReference>
<dbReference type="NCBIfam" id="TIGR00125">
    <property type="entry name" value="cyt_tran_rel"/>
    <property type="match status" value="1"/>
</dbReference>
<dbReference type="SUPFAM" id="SSF52374">
    <property type="entry name" value="Nucleotidylyl transferase"/>
    <property type="match status" value="1"/>
</dbReference>
<dbReference type="PANTHER" id="PTHR10695:SF46">
    <property type="entry name" value="BIFUNCTIONAL COENZYME A SYNTHASE-RELATED"/>
    <property type="match status" value="1"/>
</dbReference>
<name>A0A0K9NU80_ZOSMR</name>
<comment type="pathway">
    <text evidence="1">Cofactor biosynthesis; coenzyme A biosynthesis.</text>
</comment>
<reference evidence="5" key="1">
    <citation type="journal article" date="2016" name="Nature">
        <title>The genome of the seagrass Zostera marina reveals angiosperm adaptation to the sea.</title>
        <authorList>
            <person name="Olsen J.L."/>
            <person name="Rouze P."/>
            <person name="Verhelst B."/>
            <person name="Lin Y.-C."/>
            <person name="Bayer T."/>
            <person name="Collen J."/>
            <person name="Dattolo E."/>
            <person name="De Paoli E."/>
            <person name="Dittami S."/>
            <person name="Maumus F."/>
            <person name="Michel G."/>
            <person name="Kersting A."/>
            <person name="Lauritano C."/>
            <person name="Lohaus R."/>
            <person name="Toepel M."/>
            <person name="Tonon T."/>
            <person name="Vanneste K."/>
            <person name="Amirebrahimi M."/>
            <person name="Brakel J."/>
            <person name="Bostroem C."/>
            <person name="Chovatia M."/>
            <person name="Grimwood J."/>
            <person name="Jenkins J.W."/>
            <person name="Jueterbock A."/>
            <person name="Mraz A."/>
            <person name="Stam W.T."/>
            <person name="Tice H."/>
            <person name="Bornberg-Bauer E."/>
            <person name="Green P.J."/>
            <person name="Pearson G.A."/>
            <person name="Procaccini G."/>
            <person name="Duarte C.M."/>
            <person name="Schmutz J."/>
            <person name="Reusch T.B.H."/>
            <person name="Van de Peer Y."/>
        </authorList>
    </citation>
    <scope>NUCLEOTIDE SEQUENCE [LARGE SCALE GENOMIC DNA]</scope>
    <source>
        <strain evidence="5">cv. Finnish</strain>
    </source>
</reference>
<dbReference type="Pfam" id="PF01467">
    <property type="entry name" value="CTP_transf_like"/>
    <property type="match status" value="1"/>
</dbReference>
<dbReference type="CDD" id="cd02164">
    <property type="entry name" value="PPAT_CoAS"/>
    <property type="match status" value="1"/>
</dbReference>
<dbReference type="GO" id="GO:0015937">
    <property type="term" value="P:coenzyme A biosynthetic process"/>
    <property type="evidence" value="ECO:0000318"/>
    <property type="project" value="GO_Central"/>
</dbReference>
<organism evidence="4 5">
    <name type="scientific">Zostera marina</name>
    <name type="common">Eelgrass</name>
    <dbReference type="NCBI Taxonomy" id="29655"/>
    <lineage>
        <taxon>Eukaryota</taxon>
        <taxon>Viridiplantae</taxon>
        <taxon>Streptophyta</taxon>
        <taxon>Embryophyta</taxon>
        <taxon>Tracheophyta</taxon>
        <taxon>Spermatophyta</taxon>
        <taxon>Magnoliopsida</taxon>
        <taxon>Liliopsida</taxon>
        <taxon>Zosteraceae</taxon>
        <taxon>Zostera</taxon>
    </lineage>
</organism>
<dbReference type="AlphaFoldDB" id="A0A0K9NU80"/>